<gene>
    <name evidence="1" type="ORF">B4O85_12175</name>
</gene>
<evidence type="ECO:0000313" key="1">
    <source>
        <dbReference type="EMBL" id="RXE52127.1"/>
    </source>
</evidence>
<organism evidence="1 2">
    <name type="scientific">Pseudomonas azotoformans</name>
    <dbReference type="NCBI Taxonomy" id="47878"/>
    <lineage>
        <taxon>Bacteria</taxon>
        <taxon>Pseudomonadati</taxon>
        <taxon>Pseudomonadota</taxon>
        <taxon>Gammaproteobacteria</taxon>
        <taxon>Pseudomonadales</taxon>
        <taxon>Pseudomonadaceae</taxon>
        <taxon>Pseudomonas</taxon>
    </lineage>
</organism>
<comment type="caution">
    <text evidence="1">The sequence shown here is derived from an EMBL/GenBank/DDBJ whole genome shotgun (WGS) entry which is preliminary data.</text>
</comment>
<name>A0A4Q0HSC1_PSEAZ</name>
<sequence>MKDRSHDDAMIDYFFANPAYAEALLAEVRRGGDLAELAILLRQLQGMGGKDRVGTVSATWSEWE</sequence>
<dbReference type="EMBL" id="MZZJ01000005">
    <property type="protein sequence ID" value="RXE52127.1"/>
    <property type="molecule type" value="Genomic_DNA"/>
</dbReference>
<evidence type="ECO:0000313" key="2">
    <source>
        <dbReference type="Proteomes" id="UP000290481"/>
    </source>
</evidence>
<protein>
    <recommendedName>
        <fullName evidence="3">Addiction module antidote protein</fullName>
    </recommendedName>
</protein>
<accession>A0A4Q0HSC1</accession>
<dbReference type="AlphaFoldDB" id="A0A4Q0HSC1"/>
<evidence type="ECO:0008006" key="3">
    <source>
        <dbReference type="Google" id="ProtNLM"/>
    </source>
</evidence>
<proteinExistence type="predicted"/>
<dbReference type="Proteomes" id="UP000290481">
    <property type="component" value="Unassembled WGS sequence"/>
</dbReference>
<reference evidence="1 2" key="1">
    <citation type="submission" date="2017-03" db="EMBL/GenBank/DDBJ databases">
        <title>Pseudomonas azotoformans: Salt tolerant bacteria having multiple plant growth promoting attributes.</title>
        <authorList>
            <person name="Srivastava A.K."/>
            <person name="Sharma A."/>
            <person name="Srivastava A.K."/>
            <person name="Jamali H."/>
            <person name="Yadav J."/>
            <person name="Srivastava R."/>
            <person name="Kashyap P.L."/>
            <person name="Chakdar H."/>
            <person name="Saxena A.K."/>
        </authorList>
    </citation>
    <scope>NUCLEOTIDE SEQUENCE [LARGE SCALE GENOMIC DNA]</scope>
    <source>
        <strain evidence="1 2">SC 14</strain>
    </source>
</reference>